<name>A0A6A4JM42_APOLU</name>
<dbReference type="Proteomes" id="UP000466442">
    <property type="component" value="Unassembled WGS sequence"/>
</dbReference>
<protein>
    <submittedName>
        <fullName evidence="1">Uncharacterized protein</fullName>
    </submittedName>
</protein>
<evidence type="ECO:0000313" key="2">
    <source>
        <dbReference type="Proteomes" id="UP000466442"/>
    </source>
</evidence>
<accession>A0A6A4JM42</accession>
<dbReference type="EMBL" id="WIXP02000007">
    <property type="protein sequence ID" value="KAF6208613.1"/>
    <property type="molecule type" value="Genomic_DNA"/>
</dbReference>
<keyword evidence="2" id="KW-1185">Reference proteome</keyword>
<organism evidence="1 2">
    <name type="scientific">Apolygus lucorum</name>
    <name type="common">Small green plant bug</name>
    <name type="synonym">Lygocoris lucorum</name>
    <dbReference type="NCBI Taxonomy" id="248454"/>
    <lineage>
        <taxon>Eukaryota</taxon>
        <taxon>Metazoa</taxon>
        <taxon>Ecdysozoa</taxon>
        <taxon>Arthropoda</taxon>
        <taxon>Hexapoda</taxon>
        <taxon>Insecta</taxon>
        <taxon>Pterygota</taxon>
        <taxon>Neoptera</taxon>
        <taxon>Paraneoptera</taxon>
        <taxon>Hemiptera</taxon>
        <taxon>Heteroptera</taxon>
        <taxon>Panheteroptera</taxon>
        <taxon>Cimicomorpha</taxon>
        <taxon>Miridae</taxon>
        <taxon>Mirini</taxon>
        <taxon>Apolygus</taxon>
    </lineage>
</organism>
<proteinExistence type="predicted"/>
<reference evidence="1" key="1">
    <citation type="journal article" date="2021" name="Mol. Ecol. Resour.">
        <title>Apolygus lucorum genome provides insights into omnivorousness and mesophyll feeding.</title>
        <authorList>
            <person name="Liu Y."/>
            <person name="Liu H."/>
            <person name="Wang H."/>
            <person name="Huang T."/>
            <person name="Liu B."/>
            <person name="Yang B."/>
            <person name="Yin L."/>
            <person name="Li B."/>
            <person name="Zhang Y."/>
            <person name="Zhang S."/>
            <person name="Jiang F."/>
            <person name="Zhang X."/>
            <person name="Ren Y."/>
            <person name="Wang B."/>
            <person name="Wang S."/>
            <person name="Lu Y."/>
            <person name="Wu K."/>
            <person name="Fan W."/>
            <person name="Wang G."/>
        </authorList>
    </citation>
    <scope>NUCLEOTIDE SEQUENCE</scope>
    <source>
        <strain evidence="1">12Hb</strain>
    </source>
</reference>
<sequence>MSCRSSDNGQYSIKEDIRSMFSDLRSEMREEADVTRKELGDLISGLSSKIDSCIEKYEVLNTRMNELKVDFESKFKVLGDRVDSFESGPRSFGHLSKLDIESNFAELEDRRRRASNVIVYDFPESNATDKIEAMREDLANLNHSLAMISPEFEGLAQRVSRLGARRPDASRPLKVVLDSPSTVTKLLVANRSVRPQVLSVSSDKTPMQRELLAELRTELKRRVEKGERDLTIKYLNGVPNIVSSTMPGSSNRPPKNC</sequence>
<dbReference type="OrthoDB" id="6606635at2759"/>
<dbReference type="AlphaFoldDB" id="A0A6A4JM42"/>
<evidence type="ECO:0000313" key="1">
    <source>
        <dbReference type="EMBL" id="KAF6208613.1"/>
    </source>
</evidence>
<comment type="caution">
    <text evidence="1">The sequence shown here is derived from an EMBL/GenBank/DDBJ whole genome shotgun (WGS) entry which is preliminary data.</text>
</comment>
<gene>
    <name evidence="1" type="ORF">GE061_017071</name>
</gene>